<dbReference type="Proteomes" id="UP000886069">
    <property type="component" value="Unassembled WGS sequence"/>
</dbReference>
<feature type="signal peptide" evidence="1">
    <location>
        <begin position="1"/>
        <end position="26"/>
    </location>
</feature>
<evidence type="ECO:0000313" key="2">
    <source>
        <dbReference type="EMBL" id="HER44295.1"/>
    </source>
</evidence>
<feature type="chain" id="PRO_5031161063" description="DUF1573 domain-containing protein" evidence="1">
    <location>
        <begin position="27"/>
        <end position="74"/>
    </location>
</feature>
<evidence type="ECO:0008006" key="3">
    <source>
        <dbReference type="Google" id="ProtNLM"/>
    </source>
</evidence>
<protein>
    <recommendedName>
        <fullName evidence="3">DUF1573 domain-containing protein</fullName>
    </recommendedName>
</protein>
<reference evidence="2" key="1">
    <citation type="journal article" date="2020" name="mSystems">
        <title>Genome- and Community-Level Interaction Insights into Carbon Utilization and Element Cycling Functions of Hydrothermarchaeota in Hydrothermal Sediment.</title>
        <authorList>
            <person name="Zhou Z."/>
            <person name="Liu Y."/>
            <person name="Xu W."/>
            <person name="Pan J."/>
            <person name="Luo Z.H."/>
            <person name="Li M."/>
        </authorList>
    </citation>
    <scope>NUCLEOTIDE SEQUENCE [LARGE SCALE GENOMIC DNA]</scope>
    <source>
        <strain evidence="2">SpSt-1233</strain>
    </source>
</reference>
<dbReference type="AlphaFoldDB" id="A0A7V2AW25"/>
<gene>
    <name evidence="2" type="ORF">ENO08_07540</name>
</gene>
<sequence>MRLSRKLGLPIAATALIAVLALAAVAAQKDPPKMYIRDMDPDIGTFYEGADIDYTFTVRNNGVSELHILGVRPG</sequence>
<dbReference type="EMBL" id="DSEC01000544">
    <property type="protein sequence ID" value="HER44295.1"/>
    <property type="molecule type" value="Genomic_DNA"/>
</dbReference>
<organism evidence="2">
    <name type="scientific">Eiseniibacteriota bacterium</name>
    <dbReference type="NCBI Taxonomy" id="2212470"/>
    <lineage>
        <taxon>Bacteria</taxon>
        <taxon>Candidatus Eiseniibacteriota</taxon>
    </lineage>
</organism>
<accession>A0A7V2AW25</accession>
<proteinExistence type="predicted"/>
<evidence type="ECO:0000256" key="1">
    <source>
        <dbReference type="SAM" id="SignalP"/>
    </source>
</evidence>
<keyword evidence="1" id="KW-0732">Signal</keyword>
<name>A0A7V2AW25_UNCEI</name>
<comment type="caution">
    <text evidence="2">The sequence shown here is derived from an EMBL/GenBank/DDBJ whole genome shotgun (WGS) entry which is preliminary data.</text>
</comment>